<dbReference type="GO" id="GO:0005886">
    <property type="term" value="C:plasma membrane"/>
    <property type="evidence" value="ECO:0007669"/>
    <property type="project" value="TreeGrafter"/>
</dbReference>
<evidence type="ECO:0000256" key="1">
    <source>
        <dbReference type="ARBA" id="ARBA00004141"/>
    </source>
</evidence>
<feature type="transmembrane region" description="Helical" evidence="8">
    <location>
        <begin position="33"/>
        <end position="55"/>
    </location>
</feature>
<evidence type="ECO:0000256" key="2">
    <source>
        <dbReference type="ARBA" id="ARBA00022692"/>
    </source>
</evidence>
<feature type="transmembrane region" description="Helical" evidence="8">
    <location>
        <begin position="194"/>
        <end position="221"/>
    </location>
</feature>
<evidence type="ECO:0000259" key="9">
    <source>
        <dbReference type="PROSITE" id="PS50262"/>
    </source>
</evidence>
<reference evidence="10" key="1">
    <citation type="submission" date="2021-02" db="EMBL/GenBank/DDBJ databases">
        <authorList>
            <person name="Nowell W R."/>
        </authorList>
    </citation>
    <scope>NUCLEOTIDE SEQUENCE</scope>
</reference>
<dbReference type="PROSITE" id="PS50262">
    <property type="entry name" value="G_PROTEIN_RECEP_F1_2"/>
    <property type="match status" value="1"/>
</dbReference>
<evidence type="ECO:0000313" key="13">
    <source>
        <dbReference type="Proteomes" id="UP000663870"/>
    </source>
</evidence>
<comment type="subcellular location">
    <subcellularLocation>
        <location evidence="1">Membrane</location>
        <topology evidence="1">Multi-pass membrane protein</topology>
    </subcellularLocation>
</comment>
<accession>A0A814HZG3</accession>
<evidence type="ECO:0000256" key="7">
    <source>
        <dbReference type="ARBA" id="ARBA00023224"/>
    </source>
</evidence>
<evidence type="ECO:0000313" key="11">
    <source>
        <dbReference type="EMBL" id="CAF1172205.1"/>
    </source>
</evidence>
<feature type="transmembrane region" description="Helical" evidence="8">
    <location>
        <begin position="153"/>
        <end position="174"/>
    </location>
</feature>
<protein>
    <recommendedName>
        <fullName evidence="9">G-protein coupled receptors family 1 profile domain-containing protein</fullName>
    </recommendedName>
</protein>
<dbReference type="GO" id="GO:0004930">
    <property type="term" value="F:G protein-coupled receptor activity"/>
    <property type="evidence" value="ECO:0007669"/>
    <property type="project" value="UniProtKB-KW"/>
</dbReference>
<keyword evidence="3 8" id="KW-1133">Transmembrane helix</keyword>
<evidence type="ECO:0000256" key="8">
    <source>
        <dbReference type="SAM" id="Phobius"/>
    </source>
</evidence>
<dbReference type="Gene3D" id="1.20.1070.10">
    <property type="entry name" value="Rhodopsin 7-helix transmembrane proteins"/>
    <property type="match status" value="1"/>
</dbReference>
<evidence type="ECO:0000256" key="5">
    <source>
        <dbReference type="ARBA" id="ARBA00023136"/>
    </source>
</evidence>
<feature type="transmembrane region" description="Helical" evidence="8">
    <location>
        <begin position="285"/>
        <end position="306"/>
    </location>
</feature>
<dbReference type="PRINTS" id="PR00237">
    <property type="entry name" value="GPCRRHODOPSN"/>
</dbReference>
<keyword evidence="6" id="KW-0675">Receptor</keyword>
<evidence type="ECO:0000256" key="6">
    <source>
        <dbReference type="ARBA" id="ARBA00023170"/>
    </source>
</evidence>
<dbReference type="Proteomes" id="UP000663870">
    <property type="component" value="Unassembled WGS sequence"/>
</dbReference>
<feature type="domain" description="G-protein coupled receptors family 1 profile" evidence="9">
    <location>
        <begin position="47"/>
        <end position="357"/>
    </location>
</feature>
<dbReference type="Proteomes" id="UP000663854">
    <property type="component" value="Unassembled WGS sequence"/>
</dbReference>
<dbReference type="EMBL" id="CAJNOL010000704">
    <property type="protein sequence ID" value="CAF1172205.1"/>
    <property type="molecule type" value="Genomic_DNA"/>
</dbReference>
<keyword evidence="7" id="KW-0807">Transducer</keyword>
<evidence type="ECO:0000313" key="12">
    <source>
        <dbReference type="Proteomes" id="UP000663854"/>
    </source>
</evidence>
<name>A0A814HZG3_9BILA</name>
<feature type="transmembrane region" description="Helical" evidence="8">
    <location>
        <begin position="67"/>
        <end position="86"/>
    </location>
</feature>
<comment type="caution">
    <text evidence="10">The sequence shown here is derived from an EMBL/GenBank/DDBJ whole genome shotgun (WGS) entry which is preliminary data.</text>
</comment>
<evidence type="ECO:0000313" key="10">
    <source>
        <dbReference type="EMBL" id="CAF1015170.1"/>
    </source>
</evidence>
<dbReference type="Pfam" id="PF00001">
    <property type="entry name" value="7tm_1"/>
    <property type="match status" value="1"/>
</dbReference>
<dbReference type="SUPFAM" id="SSF81321">
    <property type="entry name" value="Family A G protein-coupled receptor-like"/>
    <property type="match status" value="1"/>
</dbReference>
<sequence length="442" mass="50399">MNSTMNNSLLLTSTCSLKLRVYTSDYLFFKFLTGIYLRLLIGPGVLLNTLCLFVLSRSKLLKKSTTVTFLRFLAIFDILAITLKYIRAELNYQSIEKKKNIILITPVFCKILYVCMNACISITMWTIVLMSLDKAVAVSYPLKAGIWITQKRAFYICCFTSLILLFANLNFITLSNVLSANNNQGYCGLMEHSLIIDILTASILPIALITVINIVIVVNLYRVSHAPFDSYTNEDKIDRQHLSIHITRKIFSSGRDRSQSPQNSSVITDTSQAIKRRTNAQVTRMLLAVTLSLIIFNIPNIIIFLLTRINNPRQLLHGRSCIEVSDNDIKSYKISFYSTVVQDILSDLPHIINFFLYYLAGKKFRNIFLHEVNHCFIKCHLIKRKKQSRLIQNSNPELSNQTGFNSTQRRLLSGNTSLKSQKTTNVSFNTLTNKLTLNDEKS</sequence>
<dbReference type="EMBL" id="CAJNOH010000364">
    <property type="protein sequence ID" value="CAF1015170.1"/>
    <property type="molecule type" value="Genomic_DNA"/>
</dbReference>
<dbReference type="PANTHER" id="PTHR24243">
    <property type="entry name" value="G-PROTEIN COUPLED RECEPTOR"/>
    <property type="match status" value="1"/>
</dbReference>
<keyword evidence="13" id="KW-1185">Reference proteome</keyword>
<proteinExistence type="predicted"/>
<evidence type="ECO:0000256" key="4">
    <source>
        <dbReference type="ARBA" id="ARBA00023040"/>
    </source>
</evidence>
<dbReference type="InterPro" id="IPR000276">
    <property type="entry name" value="GPCR_Rhodpsn"/>
</dbReference>
<keyword evidence="4" id="KW-0297">G-protein coupled receptor</keyword>
<organism evidence="10 12">
    <name type="scientific">Rotaria sordida</name>
    <dbReference type="NCBI Taxonomy" id="392033"/>
    <lineage>
        <taxon>Eukaryota</taxon>
        <taxon>Metazoa</taxon>
        <taxon>Spiralia</taxon>
        <taxon>Gnathifera</taxon>
        <taxon>Rotifera</taxon>
        <taxon>Eurotatoria</taxon>
        <taxon>Bdelloidea</taxon>
        <taxon>Philodinida</taxon>
        <taxon>Philodinidae</taxon>
        <taxon>Rotaria</taxon>
    </lineage>
</organism>
<gene>
    <name evidence="11" type="ORF">JXQ802_LOCUS22861</name>
    <name evidence="10" type="ORF">PYM288_LOCUS15323</name>
</gene>
<feature type="transmembrane region" description="Helical" evidence="8">
    <location>
        <begin position="111"/>
        <end position="132"/>
    </location>
</feature>
<evidence type="ECO:0000256" key="3">
    <source>
        <dbReference type="ARBA" id="ARBA00022989"/>
    </source>
</evidence>
<dbReference type="InterPro" id="IPR017452">
    <property type="entry name" value="GPCR_Rhodpsn_7TM"/>
</dbReference>
<keyword evidence="2 8" id="KW-0812">Transmembrane</keyword>
<keyword evidence="5 8" id="KW-0472">Membrane</keyword>
<dbReference type="AlphaFoldDB" id="A0A814HZG3"/>
<dbReference type="PANTHER" id="PTHR24243:SF230">
    <property type="entry name" value="G-PROTEIN COUPLED RECEPTORS FAMILY 1 PROFILE DOMAIN-CONTAINING PROTEIN"/>
    <property type="match status" value="1"/>
</dbReference>